<evidence type="ECO:0000313" key="2">
    <source>
        <dbReference type="Proteomes" id="UP001150941"/>
    </source>
</evidence>
<protein>
    <recommendedName>
        <fullName evidence="3">rRNA adenine N(6)-methyltransferase</fullName>
    </recommendedName>
</protein>
<dbReference type="AlphaFoldDB" id="A0A9W9NHZ1"/>
<dbReference type="GeneID" id="83206123"/>
<accession>A0A9W9NHZ1</accession>
<comment type="caution">
    <text evidence="1">The sequence shown here is derived from an EMBL/GenBank/DDBJ whole genome shotgun (WGS) entry which is preliminary data.</text>
</comment>
<dbReference type="SUPFAM" id="SSF53335">
    <property type="entry name" value="S-adenosyl-L-methionine-dependent methyltransferases"/>
    <property type="match status" value="1"/>
</dbReference>
<name>A0A9W9NHZ1_9EURO</name>
<dbReference type="OrthoDB" id="16079at2759"/>
<dbReference type="Proteomes" id="UP001150941">
    <property type="component" value="Unassembled WGS sequence"/>
</dbReference>
<dbReference type="EMBL" id="JAPQKS010000007">
    <property type="protein sequence ID" value="KAJ5220320.1"/>
    <property type="molecule type" value="Genomic_DNA"/>
</dbReference>
<dbReference type="RefSeq" id="XP_058327150.1">
    <property type="nucleotide sequence ID" value="XM_058478820.1"/>
</dbReference>
<dbReference type="InterPro" id="IPR029063">
    <property type="entry name" value="SAM-dependent_MTases_sf"/>
</dbReference>
<dbReference type="Gene3D" id="3.40.50.150">
    <property type="entry name" value="Vaccinia Virus protein VP39"/>
    <property type="match status" value="1"/>
</dbReference>
<evidence type="ECO:0008006" key="3">
    <source>
        <dbReference type="Google" id="ProtNLM"/>
    </source>
</evidence>
<evidence type="ECO:0000313" key="1">
    <source>
        <dbReference type="EMBL" id="KAJ5220320.1"/>
    </source>
</evidence>
<reference evidence="1" key="1">
    <citation type="submission" date="2022-11" db="EMBL/GenBank/DDBJ databases">
        <authorList>
            <person name="Petersen C."/>
        </authorList>
    </citation>
    <scope>NUCLEOTIDE SEQUENCE</scope>
    <source>
        <strain evidence="1">IBT 19713</strain>
    </source>
</reference>
<proteinExistence type="predicted"/>
<gene>
    <name evidence="1" type="ORF">N7468_009524</name>
</gene>
<reference evidence="1" key="2">
    <citation type="journal article" date="2023" name="IMA Fungus">
        <title>Comparative genomic study of the Penicillium genus elucidates a diverse pangenome and 15 lateral gene transfer events.</title>
        <authorList>
            <person name="Petersen C."/>
            <person name="Sorensen T."/>
            <person name="Nielsen M.R."/>
            <person name="Sondergaard T.E."/>
            <person name="Sorensen J.L."/>
            <person name="Fitzpatrick D.A."/>
            <person name="Frisvad J.C."/>
            <person name="Nielsen K.L."/>
        </authorList>
    </citation>
    <scope>NUCLEOTIDE SEQUENCE</scope>
    <source>
        <strain evidence="1">IBT 19713</strain>
    </source>
</reference>
<organism evidence="1 2">
    <name type="scientific">Penicillium chermesinum</name>
    <dbReference type="NCBI Taxonomy" id="63820"/>
    <lineage>
        <taxon>Eukaryota</taxon>
        <taxon>Fungi</taxon>
        <taxon>Dikarya</taxon>
        <taxon>Ascomycota</taxon>
        <taxon>Pezizomycotina</taxon>
        <taxon>Eurotiomycetes</taxon>
        <taxon>Eurotiomycetidae</taxon>
        <taxon>Eurotiales</taxon>
        <taxon>Aspergillaceae</taxon>
        <taxon>Penicillium</taxon>
    </lineage>
</organism>
<keyword evidence="2" id="KW-1185">Reference proteome</keyword>
<sequence length="612" mass="70095">MAKNLKNLKRWAPSARTPMSQAIFDRFSRMRLFRSAPAPGIVSEEACDDILQRLSPYLRRNPPLDIIDLWPMSGVFSSKINKYLRPRRHILIEPDLHAYRPFLTTLANSDPSYTLLSEHVYRIRDWDQIFADHLPEQCQAKEIPKGVMLPKNDTLLVIANVPPQASKKEHNTPARWWAAMMDSCLRRQDLHRYGSVRIIATFPTEEVHTVLPRQLADRKRVSFLTENVALHALDIAATKHQEPWHSLKSLVSITRNLERAEERREARGIVTPAGREVPKLVPAPSAPDKQIGVDLTDNEITFPRVQTEIHLRWMDDVEKHNKLLAEVGAHHADTKKAAKKASTSRAALRRENGVWSIRQNLLDAQLRIDRRMQELSRAAADPKQTAADLERLDREVAALVDRFETEKSQSFDRFLDDARVEASSEDLDGSPLMWDRRPFNPLTLHEHEVYPYDPRTVLYFEADENPIGRQYLERVPEAKREQLQQIFDALTFSGTSTPLTVEELSNAIFPGQPVNHLVRDIPELAGLARKRLKPGCGPVPLPDPTLDAAKCFQENIDYDLSDLRVRTLPIRVIWEILLLYHANAMDLSYIQFSRLLGGAITTYRHGVEEFKA</sequence>